<dbReference type="PANTHER" id="PTHR11593:SF10">
    <property type="entry name" value="60S RIBOSOMAL PROTEIN L17"/>
    <property type="match status" value="1"/>
</dbReference>
<dbReference type="OrthoDB" id="314984at2157"/>
<dbReference type="InterPro" id="IPR001063">
    <property type="entry name" value="Ribosomal_uL22"/>
</dbReference>
<protein>
    <recommendedName>
        <fullName evidence="4">Large ribosomal subunit protein uL22</fullName>
    </recommendedName>
</protein>
<dbReference type="GO" id="GO:0022625">
    <property type="term" value="C:cytosolic large ribosomal subunit"/>
    <property type="evidence" value="ECO:0007669"/>
    <property type="project" value="UniProtKB-UniRule"/>
</dbReference>
<name>A0A0F7IF55_9EURY</name>
<dbReference type="Proteomes" id="UP000034723">
    <property type="component" value="Chromosome"/>
</dbReference>
<dbReference type="HOGENOM" id="CLU_083987_0_2_2"/>
<evidence type="ECO:0000256" key="2">
    <source>
        <dbReference type="ARBA" id="ARBA00022980"/>
    </source>
</evidence>
<keyword evidence="2 4" id="KW-0689">Ribosomal protein</keyword>
<evidence type="ECO:0000256" key="1">
    <source>
        <dbReference type="ARBA" id="ARBA00009451"/>
    </source>
</evidence>
<keyword evidence="3 4" id="KW-0687">Ribonucleoprotein</keyword>
<dbReference type="AlphaFoldDB" id="A0A0F7IF55"/>
<sequence>MARVKYAYQPKDELNAAKAMGYEMDISFKHAVEICRAIKGKKIDDAIAYLEDVVAMKKAVPFRNHKKKVAHRKGLEKWYAGRYPVKASKAIIKVLKNLKANAEYKGLEVNRLIITHAQAKKGRVIKRYMPRAYGRATPRFKVLTTVEVVAEVR</sequence>
<dbReference type="EMBL" id="CP011267">
    <property type="protein sequence ID" value="AKG92264.1"/>
    <property type="molecule type" value="Genomic_DNA"/>
</dbReference>
<dbReference type="Pfam" id="PF00237">
    <property type="entry name" value="Ribosomal_L22"/>
    <property type="match status" value="1"/>
</dbReference>
<dbReference type="InterPro" id="IPR057265">
    <property type="entry name" value="Ribosomal_uL22_arc-type"/>
</dbReference>
<evidence type="ECO:0000313" key="8">
    <source>
        <dbReference type="Proteomes" id="UP000034723"/>
    </source>
</evidence>
<dbReference type="HAMAP" id="MF_01331_A">
    <property type="entry name" value="Ribosomal_uL22_A"/>
    <property type="match status" value="1"/>
</dbReference>
<dbReference type="PATRIC" id="fig|113653.22.peg.387"/>
<dbReference type="NCBIfam" id="TIGR01038">
    <property type="entry name" value="uL22_arch_euk"/>
    <property type="match status" value="1"/>
</dbReference>
<dbReference type="PANTHER" id="PTHR11593">
    <property type="entry name" value="60S RIBOSOMAL PROTEIN L17"/>
    <property type="match status" value="1"/>
</dbReference>
<dbReference type="GO" id="GO:0002181">
    <property type="term" value="P:cytoplasmic translation"/>
    <property type="evidence" value="ECO:0007669"/>
    <property type="project" value="TreeGrafter"/>
</dbReference>
<dbReference type="SUPFAM" id="SSF54843">
    <property type="entry name" value="Ribosomal protein L22"/>
    <property type="match status" value="1"/>
</dbReference>
<dbReference type="CDD" id="cd00336">
    <property type="entry name" value="Ribosomal_L22"/>
    <property type="match status" value="1"/>
</dbReference>
<dbReference type="GeneID" id="24802968"/>
<comment type="function">
    <text evidence="4">The globular domain of the protein is located near the polypeptide exit tunnel on the outside of the subunit, while an extended beta-hairpin is found that lines the wall of the exit tunnel in the center of the 70S ribosome.</text>
</comment>
<evidence type="ECO:0000256" key="4">
    <source>
        <dbReference type="HAMAP-Rule" id="MF_01331"/>
    </source>
</evidence>
<dbReference type="KEGG" id="gah:GAH_00383"/>
<evidence type="ECO:0000256" key="5">
    <source>
        <dbReference type="RuleBase" id="RU004005"/>
    </source>
</evidence>
<proteinExistence type="inferred from homology"/>
<comment type="function">
    <text evidence="4 6">This protein binds specifically to 23S rRNA. It makes multiple contacts with different domains of the 23S rRNA in the assembled 50S subunit and ribosome.</text>
</comment>
<organism evidence="7 8">
    <name type="scientific">Geoglobus ahangari</name>
    <dbReference type="NCBI Taxonomy" id="113653"/>
    <lineage>
        <taxon>Archaea</taxon>
        <taxon>Methanobacteriati</taxon>
        <taxon>Methanobacteriota</taxon>
        <taxon>Archaeoglobi</taxon>
        <taxon>Archaeoglobales</taxon>
        <taxon>Archaeoglobaceae</taxon>
        <taxon>Geoglobus</taxon>
    </lineage>
</organism>
<dbReference type="GO" id="GO:0003735">
    <property type="term" value="F:structural constituent of ribosome"/>
    <property type="evidence" value="ECO:0007669"/>
    <property type="project" value="UniProtKB-UniRule"/>
</dbReference>
<comment type="subunit">
    <text evidence="4 6">Part of the 50S ribosomal subunit.</text>
</comment>
<dbReference type="GO" id="GO:0019843">
    <property type="term" value="F:rRNA binding"/>
    <property type="evidence" value="ECO:0007669"/>
    <property type="project" value="UniProtKB-UniRule"/>
</dbReference>
<dbReference type="InterPro" id="IPR036394">
    <property type="entry name" value="Ribosomal_uL22_sf"/>
</dbReference>
<keyword evidence="8" id="KW-1185">Reference proteome</keyword>
<dbReference type="STRING" id="113653.GAH_00383"/>
<gene>
    <name evidence="4" type="primary">rpl22</name>
    <name evidence="7" type="ORF">GAH_00383</name>
</gene>
<evidence type="ECO:0000256" key="6">
    <source>
        <dbReference type="RuleBase" id="RU004007"/>
    </source>
</evidence>
<dbReference type="NCBIfam" id="NF003260">
    <property type="entry name" value="PRK04223.1"/>
    <property type="match status" value="1"/>
</dbReference>
<evidence type="ECO:0000256" key="3">
    <source>
        <dbReference type="ARBA" id="ARBA00023274"/>
    </source>
</evidence>
<dbReference type="InterPro" id="IPR005721">
    <property type="entry name" value="Ribosomal_uL22_euk/arc"/>
</dbReference>
<keyword evidence="4 6" id="KW-0694">RNA-binding</keyword>
<dbReference type="InParanoid" id="A0A0F7IF55"/>
<evidence type="ECO:0000313" key="7">
    <source>
        <dbReference type="EMBL" id="AKG92264.1"/>
    </source>
</evidence>
<dbReference type="Gene3D" id="3.90.470.10">
    <property type="entry name" value="Ribosomal protein L22/L17"/>
    <property type="match status" value="1"/>
</dbReference>
<dbReference type="RefSeq" id="WP_048094434.1">
    <property type="nucleotide sequence ID" value="NZ_CP011267.1"/>
</dbReference>
<keyword evidence="4 6" id="KW-0699">rRNA-binding</keyword>
<dbReference type="FunCoup" id="A0A0F7IF55">
    <property type="interactions" value="170"/>
</dbReference>
<reference evidence="7 8" key="1">
    <citation type="submission" date="2015-04" db="EMBL/GenBank/DDBJ databases">
        <title>The complete genome sequence of the hyperthermophilic, obligate iron-reducing archaeon Geoglobus ahangari strain 234T.</title>
        <authorList>
            <person name="Manzella M.P."/>
            <person name="Holmes D.E."/>
            <person name="Rocheleau J.M."/>
            <person name="Chung A."/>
            <person name="Reguera G."/>
            <person name="Kashefi K."/>
        </authorList>
    </citation>
    <scope>NUCLEOTIDE SEQUENCE [LARGE SCALE GENOMIC DNA]</scope>
    <source>
        <strain evidence="7 8">234</strain>
    </source>
</reference>
<comment type="similarity">
    <text evidence="1 4 5">Belongs to the universal ribosomal protein uL22 family.</text>
</comment>
<accession>A0A0F7IF55</accession>